<dbReference type="PROSITE" id="PS50011">
    <property type="entry name" value="PROTEIN_KINASE_DOM"/>
    <property type="match status" value="1"/>
</dbReference>
<dbReference type="InterPro" id="IPR036322">
    <property type="entry name" value="WD40_repeat_dom_sf"/>
</dbReference>
<dbReference type="EMBL" id="CM014091">
    <property type="protein sequence ID" value="TKS82734.1"/>
    <property type="molecule type" value="Genomic_DNA"/>
</dbReference>
<dbReference type="GO" id="GO:0005776">
    <property type="term" value="C:autophagosome"/>
    <property type="evidence" value="ECO:0007669"/>
    <property type="project" value="UniProtKB-SubCell"/>
</dbReference>
<comment type="subcellular location">
    <subcellularLocation>
        <location evidence="1">Cytoplasmic vesicle</location>
        <location evidence="1">Autophagosome</location>
    </subcellularLocation>
</comment>
<evidence type="ECO:0000256" key="3">
    <source>
        <dbReference type="ARBA" id="ARBA00022527"/>
    </source>
</evidence>
<dbReference type="SUPFAM" id="SSF48371">
    <property type="entry name" value="ARM repeat"/>
    <property type="match status" value="1"/>
</dbReference>
<reference evidence="13 14" key="1">
    <citation type="submission" date="2019-01" db="EMBL/GenBank/DDBJ databases">
        <title>Genome Assembly of Collichthys lucidus.</title>
        <authorList>
            <person name="Cai M."/>
            <person name="Xiao S."/>
        </authorList>
    </citation>
    <scope>NUCLEOTIDE SEQUENCE [LARGE SCALE GENOMIC DNA]</scope>
    <source>
        <strain evidence="13">JT15FE1705JMU</strain>
        <tissue evidence="13">Muscle</tissue>
    </source>
</reference>
<dbReference type="Pfam" id="PF22956">
    <property type="entry name" value="VPS15-like_hel"/>
    <property type="match status" value="1"/>
</dbReference>
<sequence>MGNQLAGIAPSQILSVDSYFSDIHDHEYDKSLGSTRFFKVARAKHREGLVVVKVFAIQDPSLPLTSYKQELEELKIRLHSCQNCLPFQKTSLTEKAAILFRQYVRDNLYDRISTRPFLNNVEKRWLAFQILNAVDQAHKAGVRHGDIKTENVMVTSWNWVLLTDFASFKPTYLPEDNPADFNYFFDTSRRRTCYIAPERFVDGSMFTTESDQNTPLVDLTNNNQRSRGELKQAMDIFSAGCVIAELFTEGVPLFDLSQLLAYRKGHFQTEHVLLKIEDRSVRELVMITVTQSTIIWSSPVVAQMVQREPEKRLTAEEYLKQQRGKAFPDIFYTFLQPYMAQFAKETFQSADERVLVIRKDLDNILHNLRGGSSSSTSSQESSDFVLSSREEQGLIVLVSVITSCLQTLHSCDSKLAALELILHLAPRLGVDILLDRITPYLLHFCNDPVPRVRAQAVRTLAKVLALVKENIAHLAESALRFLELVQENNVNTEQDLSGEDTEEILHPNENYDSELQALHEMVQQKVVTLLSDSENIVKQSLMENGITRLCVFFGRQKANDVLLSHMITFLNDKNDWHLRGAFFDSIVGTSSGTMACWDMRFQLPISNHSHPARARIRRLLMHPLYQSSVIAESLPVGHHDIITDIATFQTTQGFIVTSSRDGIVKVWK</sequence>
<dbReference type="InterPro" id="IPR011989">
    <property type="entry name" value="ARM-like"/>
</dbReference>
<evidence type="ECO:0000256" key="5">
    <source>
        <dbReference type="ARBA" id="ARBA00022679"/>
    </source>
</evidence>
<dbReference type="SUPFAM" id="SSF50978">
    <property type="entry name" value="WD40 repeat-like"/>
    <property type="match status" value="1"/>
</dbReference>
<dbReference type="GO" id="GO:0005770">
    <property type="term" value="C:late endosome"/>
    <property type="evidence" value="ECO:0007669"/>
    <property type="project" value="TreeGrafter"/>
</dbReference>
<dbReference type="GO" id="GO:0034271">
    <property type="term" value="C:phosphatidylinositol 3-kinase complex, class III, type I"/>
    <property type="evidence" value="ECO:0007669"/>
    <property type="project" value="TreeGrafter"/>
</dbReference>
<dbReference type="InterPro" id="IPR055231">
    <property type="entry name" value="2AA_helical"/>
</dbReference>
<dbReference type="InterPro" id="IPR021133">
    <property type="entry name" value="HEAT_type_2"/>
</dbReference>
<gene>
    <name evidence="13" type="ORF">D9C73_016843</name>
</gene>
<evidence type="ECO:0000256" key="6">
    <source>
        <dbReference type="ARBA" id="ARBA00022737"/>
    </source>
</evidence>
<keyword evidence="14" id="KW-1185">Reference proteome</keyword>
<dbReference type="InterPro" id="IPR045162">
    <property type="entry name" value="Vps15-like"/>
</dbReference>
<accession>A0A4U5V4E9</accession>
<evidence type="ECO:0000256" key="11">
    <source>
        <dbReference type="PROSITE-ProRule" id="PRU00221"/>
    </source>
</evidence>
<name>A0A4U5V4E9_COLLU</name>
<dbReference type="CDD" id="cd13980">
    <property type="entry name" value="STKc_Vps15"/>
    <property type="match status" value="1"/>
</dbReference>
<keyword evidence="8" id="KW-0418">Kinase</keyword>
<evidence type="ECO:0000259" key="12">
    <source>
        <dbReference type="PROSITE" id="PS50011"/>
    </source>
</evidence>
<dbReference type="Pfam" id="PF02985">
    <property type="entry name" value="HEAT"/>
    <property type="match status" value="1"/>
</dbReference>
<evidence type="ECO:0000313" key="13">
    <source>
        <dbReference type="EMBL" id="TKS82734.1"/>
    </source>
</evidence>
<dbReference type="PANTHER" id="PTHR17583:SF0">
    <property type="entry name" value="PHOSPHOINOSITIDE 3-KINASE REGULATORY SUBUNIT 4"/>
    <property type="match status" value="1"/>
</dbReference>
<dbReference type="GO" id="GO:0006623">
    <property type="term" value="P:protein targeting to vacuole"/>
    <property type="evidence" value="ECO:0007669"/>
    <property type="project" value="TreeGrafter"/>
</dbReference>
<keyword evidence="9" id="KW-0067">ATP-binding</keyword>
<feature type="repeat" description="HEAT" evidence="10">
    <location>
        <begin position="437"/>
        <end position="473"/>
    </location>
</feature>
<dbReference type="PROSITE" id="PS50082">
    <property type="entry name" value="WD_REPEATS_2"/>
    <property type="match status" value="1"/>
</dbReference>
<dbReference type="InterPro" id="IPR008271">
    <property type="entry name" value="Ser/Thr_kinase_AS"/>
</dbReference>
<organism evidence="13 14">
    <name type="scientific">Collichthys lucidus</name>
    <name type="common">Big head croaker</name>
    <name type="synonym">Sciaena lucida</name>
    <dbReference type="NCBI Taxonomy" id="240159"/>
    <lineage>
        <taxon>Eukaryota</taxon>
        <taxon>Metazoa</taxon>
        <taxon>Chordata</taxon>
        <taxon>Craniata</taxon>
        <taxon>Vertebrata</taxon>
        <taxon>Euteleostomi</taxon>
        <taxon>Actinopterygii</taxon>
        <taxon>Neopterygii</taxon>
        <taxon>Teleostei</taxon>
        <taxon>Neoteleostei</taxon>
        <taxon>Acanthomorphata</taxon>
        <taxon>Eupercaria</taxon>
        <taxon>Sciaenidae</taxon>
        <taxon>Collichthys</taxon>
    </lineage>
</organism>
<dbReference type="PANTHER" id="PTHR17583">
    <property type="entry name" value="PHOSPHOINOSITIDE 3-KINASE REGULATORY SUBUNIT 4"/>
    <property type="match status" value="1"/>
</dbReference>
<dbReference type="SMART" id="SM00220">
    <property type="entry name" value="S_TKc"/>
    <property type="match status" value="1"/>
</dbReference>
<dbReference type="GO" id="GO:0005524">
    <property type="term" value="F:ATP binding"/>
    <property type="evidence" value="ECO:0007669"/>
    <property type="project" value="UniProtKB-KW"/>
</dbReference>
<feature type="repeat" description="WD" evidence="11">
    <location>
        <begin position="635"/>
        <end position="668"/>
    </location>
</feature>
<dbReference type="Gene3D" id="1.25.10.10">
    <property type="entry name" value="Leucine-rich Repeat Variant"/>
    <property type="match status" value="1"/>
</dbReference>
<dbReference type="PROSITE" id="PS00108">
    <property type="entry name" value="PROTEIN_KINASE_ST"/>
    <property type="match status" value="1"/>
</dbReference>
<dbReference type="InterPro" id="IPR001680">
    <property type="entry name" value="WD40_rpt"/>
</dbReference>
<dbReference type="EC" id="2.7.11.1" evidence="2"/>
<dbReference type="Pfam" id="PF00069">
    <property type="entry name" value="Pkinase"/>
    <property type="match status" value="1"/>
</dbReference>
<dbReference type="Proteomes" id="UP000298787">
    <property type="component" value="Chromosome 14"/>
</dbReference>
<dbReference type="GO" id="GO:0071561">
    <property type="term" value="C:nucleus-vacuole junction"/>
    <property type="evidence" value="ECO:0007669"/>
    <property type="project" value="TreeGrafter"/>
</dbReference>
<dbReference type="GO" id="GO:0016236">
    <property type="term" value="P:macroautophagy"/>
    <property type="evidence" value="ECO:0007669"/>
    <property type="project" value="InterPro"/>
</dbReference>
<protein>
    <recommendedName>
        <fullName evidence="2">non-specific serine/threonine protein kinase</fullName>
        <ecNumber evidence="2">2.7.11.1</ecNumber>
    </recommendedName>
</protein>
<dbReference type="PROSITE" id="PS50294">
    <property type="entry name" value="WD_REPEATS_REGION"/>
    <property type="match status" value="1"/>
</dbReference>
<evidence type="ECO:0000256" key="9">
    <source>
        <dbReference type="ARBA" id="ARBA00022840"/>
    </source>
</evidence>
<dbReference type="Gene3D" id="1.10.510.10">
    <property type="entry name" value="Transferase(Phosphotransferase) domain 1"/>
    <property type="match status" value="1"/>
</dbReference>
<dbReference type="GO" id="GO:0034272">
    <property type="term" value="C:phosphatidylinositol 3-kinase complex, class III, type II"/>
    <property type="evidence" value="ECO:0007669"/>
    <property type="project" value="TreeGrafter"/>
</dbReference>
<evidence type="ECO:0000256" key="7">
    <source>
        <dbReference type="ARBA" id="ARBA00022741"/>
    </source>
</evidence>
<keyword evidence="7" id="KW-0547">Nucleotide-binding</keyword>
<keyword evidence="6" id="KW-0677">Repeat</keyword>
<dbReference type="GO" id="GO:0045324">
    <property type="term" value="P:late endosome to vacuole transport"/>
    <property type="evidence" value="ECO:0007669"/>
    <property type="project" value="InterPro"/>
</dbReference>
<dbReference type="InterPro" id="IPR000357">
    <property type="entry name" value="HEAT"/>
</dbReference>
<feature type="domain" description="Protein kinase" evidence="12">
    <location>
        <begin position="26"/>
        <end position="335"/>
    </location>
</feature>
<keyword evidence="3" id="KW-0723">Serine/threonine-protein kinase</keyword>
<keyword evidence="4 11" id="KW-0853">WD repeat</keyword>
<evidence type="ECO:0000256" key="2">
    <source>
        <dbReference type="ARBA" id="ARBA00012513"/>
    </source>
</evidence>
<dbReference type="InterPro" id="IPR000719">
    <property type="entry name" value="Prot_kinase_dom"/>
</dbReference>
<keyword evidence="5" id="KW-0808">Transferase</keyword>
<evidence type="ECO:0000256" key="10">
    <source>
        <dbReference type="PROSITE-ProRule" id="PRU00103"/>
    </source>
</evidence>
<dbReference type="InterPro" id="IPR016024">
    <property type="entry name" value="ARM-type_fold"/>
</dbReference>
<dbReference type="SUPFAM" id="SSF56112">
    <property type="entry name" value="Protein kinase-like (PK-like)"/>
    <property type="match status" value="1"/>
</dbReference>
<evidence type="ECO:0000313" key="14">
    <source>
        <dbReference type="Proteomes" id="UP000298787"/>
    </source>
</evidence>
<dbReference type="PROSITE" id="PS50077">
    <property type="entry name" value="HEAT_REPEAT"/>
    <property type="match status" value="1"/>
</dbReference>
<proteinExistence type="predicted"/>
<dbReference type="AlphaFoldDB" id="A0A4U5V4E9"/>
<evidence type="ECO:0000256" key="8">
    <source>
        <dbReference type="ARBA" id="ARBA00022777"/>
    </source>
</evidence>
<dbReference type="FunFam" id="1.10.510.10:FF:000497">
    <property type="entry name" value="Phosphoinositide 3-kinase regulatory subunit"/>
    <property type="match status" value="1"/>
</dbReference>
<dbReference type="InterPro" id="IPR011009">
    <property type="entry name" value="Kinase-like_dom_sf"/>
</dbReference>
<evidence type="ECO:0000256" key="1">
    <source>
        <dbReference type="ARBA" id="ARBA00004419"/>
    </source>
</evidence>
<evidence type="ECO:0000256" key="4">
    <source>
        <dbReference type="ARBA" id="ARBA00022574"/>
    </source>
</evidence>
<dbReference type="STRING" id="240159.A0A4U5V4E9"/>
<dbReference type="GO" id="GO:0004674">
    <property type="term" value="F:protein serine/threonine kinase activity"/>
    <property type="evidence" value="ECO:0007669"/>
    <property type="project" value="UniProtKB-KW"/>
</dbReference>